<evidence type="ECO:0000256" key="1">
    <source>
        <dbReference type="SAM" id="Phobius"/>
    </source>
</evidence>
<feature type="transmembrane region" description="Helical" evidence="1">
    <location>
        <begin position="1158"/>
        <end position="1179"/>
    </location>
</feature>
<dbReference type="EMBL" id="CP003321">
    <property type="protein sequence ID" value="AFL66453.1"/>
    <property type="molecule type" value="Genomic_DNA"/>
</dbReference>
<sequence length="1194" mass="130774">MMARVLIPRILILLLFTSYLIQTPLVYQQTSNWVLEGYSYRSRSGGDVYPGSSATILTVDLRYTGSNNAISPYACLVLPEGFTTRGSQCTSGAYTNGTYIHKASPGDVLRFTYTIDVSRNTTPGEYYFTLNISYYIEGSSALEYYTLAIPVTVSPYPQLVLTVEKAYFTPYGYPGSNPVSLYVKLVNNGNTTITSMDLTLELPGEYFTPSEANTSYTGSVDPGGSASVLFNNIQVKPYTQPGSYTVSMHVSAELSTSDGVTYRDDGELVFQITVGSTPPLDIRVLDYSLTAQYPLPGLNSTGIRFIIQSLEPSTVRILYLTTELNGAFTGNGSRTIIQEVSQALSYMDTLELRITGLNIAEDTGVVEAYIELSCMVNRDQSWYPASYSMRLVIPLETSPELNVRIVNATWSTSTAYPGATGLGLTVTLLNNEGFSIRDGDAVLRLPMVFRPGELVVRNIVVNQYSLTEIVFTGIDIALDASPGTYEAYMTLRGFLVNNDGSTKYVELAFTIGVRVSNPGELLGWRPVLELTDYFWGDGAPTYIYPGNPRAGLTIEVTNTGIYQVSSLELEITTPSDVTPLTRNTTCATTLPPGSTCQAVFYLDLSSATAGVKYFNVTARYRVNAFNTGIYFNESLSFSLLLPEYRAGEGVRVASSSWAGNNPVYPGERGAVFTVQLANLEPYPIYSLWVSIEPPLCMLLHEGVNNTTYIPGPVNSLQSVTISYTIDVKCSKPGQYIGYLNINYYVQYAGGGFRRSIREPLLFTISSLENTVEVVKAGWVGGAPTKGGRGVSYMVAVRNNGFPSISNPVLTLYLPQGLSDALTGSQEATVTPSSIIPSQQLQQILQEGVPDLSGILQMLQATQAQQPASVQRGDLMVFIARLNILNASAGLYEVPFTLSFTDHWGYVYSVNSTLVMQIQYQPPLLTVHPASPIVYFANGSSILDIDVVNEYDSPVYNVYIALIPTSNNAIPQGAVKYVDMIPGNSSVRIRYELIYNPVSISIGGGVTASPSSAVFTVSLIYRDVYGYIGSINTTLSAIIRPFINLELTGDTSARYYDNAGKLSVNGVILNTGLAQARSVYVKVFYGDASGYMFIGDIDPSSQTPFRVDLYSFRYLDNCSLIIEFKDEYNTLYTLRYDIPVQLVHQQTTTMPQSSGIEGYYYLAVILVVALFLVAVFYLLYRYISRHRITVGENAG</sequence>
<dbReference type="GeneID" id="13062242"/>
<evidence type="ECO:0000313" key="2">
    <source>
        <dbReference type="EMBL" id="AFL66453.1"/>
    </source>
</evidence>
<keyword evidence="1" id="KW-0812">Transmembrane</keyword>
<dbReference type="Proteomes" id="UP000006175">
    <property type="component" value="Chromosome"/>
</dbReference>
<accession>I3XR79</accession>
<gene>
    <name evidence="2" type="ORF">Desfe_0552</name>
</gene>
<dbReference type="KEGG" id="dfd:Desfe_0552"/>
<dbReference type="PANTHER" id="PTHR35902">
    <property type="entry name" value="S-LAYER DOMAIN-LIKE PROTEIN-RELATED"/>
    <property type="match status" value="1"/>
</dbReference>
<keyword evidence="3" id="KW-1185">Reference proteome</keyword>
<name>I3XR79_DESAM</name>
<keyword evidence="1" id="KW-1133">Transmembrane helix</keyword>
<organism evidence="2 3">
    <name type="scientific">Desulfurococcus amylolyticus DSM 16532</name>
    <dbReference type="NCBI Taxonomy" id="768672"/>
    <lineage>
        <taxon>Archaea</taxon>
        <taxon>Thermoproteota</taxon>
        <taxon>Thermoprotei</taxon>
        <taxon>Desulfurococcales</taxon>
        <taxon>Desulfurococcaceae</taxon>
        <taxon>Desulfurococcus</taxon>
    </lineage>
</organism>
<dbReference type="PANTHER" id="PTHR35902:SF6">
    <property type="entry name" value="CONSERVED WITHIN P. AEROPHILUM"/>
    <property type="match status" value="1"/>
</dbReference>
<dbReference type="HOGENOM" id="CLU_003872_0_0_2"/>
<proteinExistence type="predicted"/>
<evidence type="ECO:0008006" key="4">
    <source>
        <dbReference type="Google" id="ProtNLM"/>
    </source>
</evidence>
<dbReference type="RefSeq" id="WP_014767354.1">
    <property type="nucleotide sequence ID" value="NC_018001.1"/>
</dbReference>
<keyword evidence="1" id="KW-0472">Membrane</keyword>
<dbReference type="eggNOG" id="arCOG02091">
    <property type="taxonomic scope" value="Archaea"/>
</dbReference>
<dbReference type="AlphaFoldDB" id="I3XR79"/>
<reference evidence="2 3" key="1">
    <citation type="journal article" date="2012" name="J. Bacteriol.">
        <title>Complete Genome Sequence of Desulfurococcus fermentans, a Hyperthermophilic Cellulolytic Crenarchaeon Isolated from a Freshwater Hot Spring in Kamchatka, Russia.</title>
        <authorList>
            <person name="Susanti D."/>
            <person name="Johnson E.F."/>
            <person name="Rodriguez J.R."/>
            <person name="Anderson I."/>
            <person name="Perevalova A.A."/>
            <person name="Kyrpides N."/>
            <person name="Lucas S."/>
            <person name="Han J."/>
            <person name="Lapidus A."/>
            <person name="Cheng J.F."/>
            <person name="Goodwin L."/>
            <person name="Pitluck S."/>
            <person name="Mavrommatis K."/>
            <person name="Peters L."/>
            <person name="Land M.L."/>
            <person name="Hauser L."/>
            <person name="Gopalan V."/>
            <person name="Chan P.P."/>
            <person name="Lowe T.M."/>
            <person name="Atomi H."/>
            <person name="Bonch-Osmolovskaya E.A."/>
            <person name="Woyke T."/>
            <person name="Mukhopadhyay B."/>
        </authorList>
    </citation>
    <scope>NUCLEOTIDE SEQUENCE [LARGE SCALE GENOMIC DNA]</scope>
    <source>
        <strain evidence="2 3">DSM 16532</strain>
    </source>
</reference>
<dbReference type="OrthoDB" id="18110at2157"/>
<evidence type="ECO:0000313" key="3">
    <source>
        <dbReference type="Proteomes" id="UP000006175"/>
    </source>
</evidence>
<protein>
    <recommendedName>
        <fullName evidence="4">Alpha-galactosidase NEW3 domain-containing protein</fullName>
    </recommendedName>
</protein>